<evidence type="ECO:0000313" key="1">
    <source>
        <dbReference type="EMBL" id="KAF1018855.1"/>
    </source>
</evidence>
<protein>
    <recommendedName>
        <fullName evidence="3">General secretion pathway protein H</fullName>
    </recommendedName>
</protein>
<gene>
    <name evidence="1" type="ORF">GAK30_03458</name>
</gene>
<proteinExistence type="predicted"/>
<reference evidence="2" key="1">
    <citation type="journal article" date="2020" name="MBio">
        <title>Horizontal gene transfer to a defensive symbiont with a reduced genome amongst a multipartite beetle microbiome.</title>
        <authorList>
            <person name="Waterworth S.C."/>
            <person name="Florez L.V."/>
            <person name="Rees E.R."/>
            <person name="Hertweck C."/>
            <person name="Kaltenpoth M."/>
            <person name="Kwan J.C."/>
        </authorList>
    </citation>
    <scope>NUCLEOTIDE SEQUENCE [LARGE SCALE GENOMIC DNA]</scope>
</reference>
<sequence>MVVAALIATAAALVTLALPDPDRAVLEKDGLRLAAMLEAARAESRSSGRPITWQPLPGGFRFEGIATLDAPLGQGSTGLRAPFSPWLDGRVSVVDGQAPLLLGPEPIIAAQRVTLVRGNQQLLLASDGLHPFAATLLQ</sequence>
<name>A0A7V8FL81_9BURK</name>
<accession>A0A7V8FL81</accession>
<dbReference type="AlphaFoldDB" id="A0A7V8FL81"/>
<evidence type="ECO:0008006" key="3">
    <source>
        <dbReference type="Google" id="ProtNLM"/>
    </source>
</evidence>
<evidence type="ECO:0000313" key="2">
    <source>
        <dbReference type="Proteomes" id="UP000461670"/>
    </source>
</evidence>
<organism evidence="1 2">
    <name type="scientific">Paracidovorax wautersii</name>
    <dbReference type="NCBI Taxonomy" id="1177982"/>
    <lineage>
        <taxon>Bacteria</taxon>
        <taxon>Pseudomonadati</taxon>
        <taxon>Pseudomonadota</taxon>
        <taxon>Betaproteobacteria</taxon>
        <taxon>Burkholderiales</taxon>
        <taxon>Comamonadaceae</taxon>
        <taxon>Paracidovorax</taxon>
    </lineage>
</organism>
<comment type="caution">
    <text evidence="1">The sequence shown here is derived from an EMBL/GenBank/DDBJ whole genome shotgun (WGS) entry which is preliminary data.</text>
</comment>
<dbReference type="Proteomes" id="UP000461670">
    <property type="component" value="Unassembled WGS sequence"/>
</dbReference>
<dbReference type="EMBL" id="WNDQ01000072">
    <property type="protein sequence ID" value="KAF1018855.1"/>
    <property type="molecule type" value="Genomic_DNA"/>
</dbReference>